<dbReference type="PANTHER" id="PTHR33219">
    <property type="entry name" value="YLMG HOMOLOG PROTEIN 2, CHLOROPLASTIC"/>
    <property type="match status" value="1"/>
</dbReference>
<dbReference type="STRING" id="93059.P9211_00691"/>
<organism evidence="3 4">
    <name type="scientific">Prochlorococcus marinus (strain MIT 9211)</name>
    <dbReference type="NCBI Taxonomy" id="93059"/>
    <lineage>
        <taxon>Bacteria</taxon>
        <taxon>Bacillati</taxon>
        <taxon>Cyanobacteriota</taxon>
        <taxon>Cyanophyceae</taxon>
        <taxon>Synechococcales</taxon>
        <taxon>Prochlorococcaceae</taxon>
        <taxon>Prochlorococcus</taxon>
    </lineage>
</organism>
<dbReference type="eggNOG" id="COG0762">
    <property type="taxonomic scope" value="Bacteria"/>
</dbReference>
<evidence type="ECO:0000313" key="4">
    <source>
        <dbReference type="Proteomes" id="UP000000788"/>
    </source>
</evidence>
<dbReference type="InterPro" id="IPR003425">
    <property type="entry name" value="CCB3/YggT"/>
</dbReference>
<dbReference type="EMBL" id="CP000878">
    <property type="protein sequence ID" value="ABX08000.1"/>
    <property type="molecule type" value="Genomic_DNA"/>
</dbReference>
<dbReference type="Proteomes" id="UP000000788">
    <property type="component" value="Chromosome"/>
</dbReference>
<protein>
    <submittedName>
        <fullName evidence="3">YGGT family, conserved hypothetical integral membrane protein</fullName>
    </submittedName>
</protein>
<proteinExistence type="inferred from homology"/>
<dbReference type="KEGG" id="pmj:P9211_00691"/>
<dbReference type="HOGENOM" id="CLU_136788_3_0_3"/>
<keyword evidence="2" id="KW-0472">Membrane</keyword>
<evidence type="ECO:0000256" key="1">
    <source>
        <dbReference type="ARBA" id="ARBA00010894"/>
    </source>
</evidence>
<dbReference type="PANTHER" id="PTHR33219:SF14">
    <property type="entry name" value="PROTEIN COFACTOR ASSEMBLY OF COMPLEX C SUBUNIT B CCB3, CHLOROPLASTIC-RELATED"/>
    <property type="match status" value="1"/>
</dbReference>
<gene>
    <name evidence="3" type="ordered locus">P9211_00691</name>
</gene>
<reference evidence="3 4" key="1">
    <citation type="journal article" date="2007" name="PLoS Genet.">
        <title>Patterns and implications of gene gain and loss in the evolution of Prochlorococcus.</title>
        <authorList>
            <person name="Kettler G.C."/>
            <person name="Martiny A.C."/>
            <person name="Huang K."/>
            <person name="Zucker J."/>
            <person name="Coleman M.L."/>
            <person name="Rodrigue S."/>
            <person name="Chen F."/>
            <person name="Lapidus A."/>
            <person name="Ferriera S."/>
            <person name="Johnson J."/>
            <person name="Steglich C."/>
            <person name="Church G.M."/>
            <person name="Richardson P."/>
            <person name="Chisholm S.W."/>
        </authorList>
    </citation>
    <scope>NUCLEOTIDE SEQUENCE [LARGE SCALE GENOMIC DNA]</scope>
    <source>
        <strain evidence="4">MIT 9211</strain>
    </source>
</reference>
<evidence type="ECO:0000256" key="2">
    <source>
        <dbReference type="SAM" id="Phobius"/>
    </source>
</evidence>
<name>A9B9C3_PROM4</name>
<dbReference type="AlphaFoldDB" id="A9B9C3"/>
<keyword evidence="4" id="KW-1185">Reference proteome</keyword>
<dbReference type="Pfam" id="PF02325">
    <property type="entry name" value="CCB3_YggT"/>
    <property type="match status" value="1"/>
</dbReference>
<dbReference type="GO" id="GO:0016020">
    <property type="term" value="C:membrane"/>
    <property type="evidence" value="ECO:0007669"/>
    <property type="project" value="InterPro"/>
</dbReference>
<feature type="transmembrane region" description="Helical" evidence="2">
    <location>
        <begin position="6"/>
        <end position="29"/>
    </location>
</feature>
<keyword evidence="2" id="KW-1133">Transmembrane helix</keyword>
<accession>A9B9C3</accession>
<evidence type="ECO:0000313" key="3">
    <source>
        <dbReference type="EMBL" id="ABX08000.1"/>
    </source>
</evidence>
<feature type="transmembrane region" description="Helical" evidence="2">
    <location>
        <begin position="72"/>
        <end position="96"/>
    </location>
</feature>
<keyword evidence="2" id="KW-0812">Transmembrane</keyword>
<comment type="similarity">
    <text evidence="1">Belongs to the YggT family.</text>
</comment>
<sequence>MIEALPIIHFSMGFLLAGLSIAFLIRIVMTWYPKENFKNKFWLLFTVPTEPFLVISRRLIPPIGGVDITPVIWFGFLSLIRELLVGPQGIISQMLLRSNSFL</sequence>